<evidence type="ECO:0000313" key="2">
    <source>
        <dbReference type="EMBL" id="MFD2738272.1"/>
    </source>
</evidence>
<dbReference type="SUPFAM" id="SSF52218">
    <property type="entry name" value="Flavoproteins"/>
    <property type="match status" value="1"/>
</dbReference>
<dbReference type="Gene3D" id="3.40.50.360">
    <property type="match status" value="1"/>
</dbReference>
<comment type="caution">
    <text evidence="2">The sequence shown here is derived from an EMBL/GenBank/DDBJ whole genome shotgun (WGS) entry which is preliminary data.</text>
</comment>
<dbReference type="Pfam" id="PF03358">
    <property type="entry name" value="FMN_red"/>
    <property type="match status" value="1"/>
</dbReference>
<sequence>MNPVNLIGICGSLRAEATNRRLLREAVRLFGDCRYHEADIRFPLYDADDEAETGVPDKVQDLAERIATADAVLISTPEYNKGPSGVLKNALDWISRVEGNPWKDKPVAVMSAAAGRAGGERAQMILRSFMVPFRPRILQGPEIHLAGSSKQFDETGSLTGEIYVRQLTALMEGLRAEIARG</sequence>
<dbReference type="RefSeq" id="WP_386370836.1">
    <property type="nucleotide sequence ID" value="NZ_JBHUMP010000001.1"/>
</dbReference>
<dbReference type="InterPro" id="IPR050712">
    <property type="entry name" value="NAD(P)H-dep_reductase"/>
</dbReference>
<dbReference type="Proteomes" id="UP001597474">
    <property type="component" value="Unassembled WGS sequence"/>
</dbReference>
<dbReference type="EC" id="1.-.-.-" evidence="2"/>
<keyword evidence="3" id="KW-1185">Reference proteome</keyword>
<organism evidence="2 3">
    <name type="scientific">Sulfitobacter aestuarii</name>
    <dbReference type="NCBI Taxonomy" id="2161676"/>
    <lineage>
        <taxon>Bacteria</taxon>
        <taxon>Pseudomonadati</taxon>
        <taxon>Pseudomonadota</taxon>
        <taxon>Alphaproteobacteria</taxon>
        <taxon>Rhodobacterales</taxon>
        <taxon>Roseobacteraceae</taxon>
        <taxon>Sulfitobacter</taxon>
    </lineage>
</organism>
<protein>
    <submittedName>
        <fullName evidence="2">NADPH-dependent FMN reductase</fullName>
        <ecNumber evidence="2">1.-.-.-</ecNumber>
    </submittedName>
</protein>
<dbReference type="PANTHER" id="PTHR30543">
    <property type="entry name" value="CHROMATE REDUCTASE"/>
    <property type="match status" value="1"/>
</dbReference>
<evidence type="ECO:0000259" key="1">
    <source>
        <dbReference type="Pfam" id="PF03358"/>
    </source>
</evidence>
<accession>A0ABW5TXB2</accession>
<gene>
    <name evidence="2" type="ORF">ACFSUD_01685</name>
</gene>
<name>A0ABW5TXB2_9RHOB</name>
<proteinExistence type="predicted"/>
<dbReference type="InterPro" id="IPR029039">
    <property type="entry name" value="Flavoprotein-like_sf"/>
</dbReference>
<reference evidence="3" key="1">
    <citation type="journal article" date="2019" name="Int. J. Syst. Evol. Microbiol.">
        <title>The Global Catalogue of Microorganisms (GCM) 10K type strain sequencing project: providing services to taxonomists for standard genome sequencing and annotation.</title>
        <authorList>
            <consortium name="The Broad Institute Genomics Platform"/>
            <consortium name="The Broad Institute Genome Sequencing Center for Infectious Disease"/>
            <person name="Wu L."/>
            <person name="Ma J."/>
        </authorList>
    </citation>
    <scope>NUCLEOTIDE SEQUENCE [LARGE SCALE GENOMIC DNA]</scope>
    <source>
        <strain evidence="3">TISTR 2562</strain>
    </source>
</reference>
<dbReference type="EMBL" id="JBHUMP010000001">
    <property type="protein sequence ID" value="MFD2738272.1"/>
    <property type="molecule type" value="Genomic_DNA"/>
</dbReference>
<keyword evidence="2" id="KW-0560">Oxidoreductase</keyword>
<dbReference type="InterPro" id="IPR005025">
    <property type="entry name" value="FMN_Rdtase-like_dom"/>
</dbReference>
<evidence type="ECO:0000313" key="3">
    <source>
        <dbReference type="Proteomes" id="UP001597474"/>
    </source>
</evidence>
<dbReference type="GO" id="GO:0016491">
    <property type="term" value="F:oxidoreductase activity"/>
    <property type="evidence" value="ECO:0007669"/>
    <property type="project" value="UniProtKB-KW"/>
</dbReference>
<feature type="domain" description="NADPH-dependent FMN reductase-like" evidence="1">
    <location>
        <begin position="5"/>
        <end position="131"/>
    </location>
</feature>
<dbReference type="PANTHER" id="PTHR30543:SF21">
    <property type="entry name" value="NAD(P)H-DEPENDENT FMN REDUCTASE LOT6"/>
    <property type="match status" value="1"/>
</dbReference>